<protein>
    <submittedName>
        <fullName evidence="2">Uncharacterized protein</fullName>
    </submittedName>
</protein>
<dbReference type="EMBL" id="PDLL01000003">
    <property type="protein sequence ID" value="PYY72488.1"/>
    <property type="molecule type" value="Genomic_DNA"/>
</dbReference>
<feature type="signal peptide" evidence="1">
    <location>
        <begin position="1"/>
        <end position="23"/>
    </location>
</feature>
<gene>
    <name evidence="2" type="ORF">CRX42_00650</name>
</gene>
<organism evidence="2 3">
    <name type="scientific">Pseudomonas jessenii</name>
    <dbReference type="NCBI Taxonomy" id="77298"/>
    <lineage>
        <taxon>Bacteria</taxon>
        <taxon>Pseudomonadati</taxon>
        <taxon>Pseudomonadota</taxon>
        <taxon>Gammaproteobacteria</taxon>
        <taxon>Pseudomonadales</taxon>
        <taxon>Pseudomonadaceae</taxon>
        <taxon>Pseudomonas</taxon>
    </lineage>
</organism>
<reference evidence="2 3" key="1">
    <citation type="journal article" date="2018" name="Appl. Microbiol. Biotechnol.">
        <title>Characterization of the caprolactam degradation pathway in Pseudomonas jessenii using mass spectrometry-based proteomics.</title>
        <authorList>
            <person name="Otzen M."/>
            <person name="Palacio C."/>
            <person name="Janssen D.B."/>
        </authorList>
    </citation>
    <scope>NUCLEOTIDE SEQUENCE [LARGE SCALE GENOMIC DNA]</scope>
    <source>
        <strain evidence="2 3">GO3</strain>
    </source>
</reference>
<dbReference type="RefSeq" id="WP_110656792.1">
    <property type="nucleotide sequence ID" value="NZ_PDLL01000003.1"/>
</dbReference>
<dbReference type="OrthoDB" id="625456at2"/>
<evidence type="ECO:0000313" key="2">
    <source>
        <dbReference type="EMBL" id="PYY72488.1"/>
    </source>
</evidence>
<proteinExistence type="predicted"/>
<dbReference type="AlphaFoldDB" id="A0A2W0F6B3"/>
<name>A0A2W0F6B3_PSEJE</name>
<dbReference type="Proteomes" id="UP000247437">
    <property type="component" value="Unassembled WGS sequence"/>
</dbReference>
<evidence type="ECO:0000313" key="3">
    <source>
        <dbReference type="Proteomes" id="UP000247437"/>
    </source>
</evidence>
<dbReference type="SUPFAM" id="SSF56935">
    <property type="entry name" value="Porins"/>
    <property type="match status" value="1"/>
</dbReference>
<accession>A0A2W0F6B3</accession>
<feature type="chain" id="PRO_5016137211" evidence="1">
    <location>
        <begin position="24"/>
        <end position="391"/>
    </location>
</feature>
<comment type="caution">
    <text evidence="2">The sequence shown here is derived from an EMBL/GenBank/DDBJ whole genome shotgun (WGS) entry which is preliminary data.</text>
</comment>
<keyword evidence="1" id="KW-0732">Signal</keyword>
<evidence type="ECO:0000256" key="1">
    <source>
        <dbReference type="SAM" id="SignalP"/>
    </source>
</evidence>
<sequence length="391" mass="43359">MNRLALRVVIIGASVVSSQAALAIQVTENLDLGGAVRTRFDYDPDRDIKKFNFDTFFLTAKYNSDTWIGAAKYRFYGKAYPYQYTDSVGDISFAEYAWVGYKFDEDKQVQVGLNQVPFGNQPYFGSTFAESLGYVLGLEDLSLVGAKYVQQSGDWNFQAGYYIRPAWQGKGTSEGGITYSNVVSSQDPYVENGSDNRERNTIAVRLARKMDIGGWDSEVGISGYTGTLKNNDTDDEGRRNALAVHYSGKNGPWGMRFLAARQAMSPRNPGSDETVTFGGYDSTFNVASRGNLYVADISYDILGNYVFSYVNGIKLYADYSAYDKSADDFKDSQRVILGGSFFVGNHILVATEWMHGKNDPYVGGSSYTQSLAAGGSDQWENQLNINIGYYF</sequence>